<protein>
    <submittedName>
        <fullName evidence="3">Uncharacterized protein</fullName>
    </submittedName>
</protein>
<organism evidence="3 4">
    <name type="scientific">Nocardioides nanhaiensis</name>
    <dbReference type="NCBI Taxonomy" id="1476871"/>
    <lineage>
        <taxon>Bacteria</taxon>
        <taxon>Bacillati</taxon>
        <taxon>Actinomycetota</taxon>
        <taxon>Actinomycetes</taxon>
        <taxon>Propionibacteriales</taxon>
        <taxon>Nocardioidaceae</taxon>
        <taxon>Nocardioides</taxon>
    </lineage>
</organism>
<feature type="chain" id="PRO_5045828352" evidence="2">
    <location>
        <begin position="27"/>
        <end position="222"/>
    </location>
</feature>
<proteinExistence type="predicted"/>
<keyword evidence="4" id="KW-1185">Reference proteome</keyword>
<gene>
    <name evidence="3" type="ORF">GCM10023226_29260</name>
</gene>
<sequence length="222" mass="22831">MIRAVSRPLAASMLTLLALTSFTACSQGDDGAEPQEPVTVTETVTPTPSPTPSPSETATPTEAATPTDAATSEAPEPTPTGAGVDLSQPPTSATEAEAHLAAATGGTQEARRFESSNGFYYCVLQNRFIPTSCEVLEGVRDPATCTDSPSQVVGRVEFSDAGFQPVCNTDTIREPGAPKVEAGTVVTSAALGMRCVIEPIGLTCLQDAGQGFFLGPGTYAVF</sequence>
<name>A0ABP8WJD9_9ACTN</name>
<feature type="region of interest" description="Disordered" evidence="1">
    <location>
        <begin position="27"/>
        <end position="108"/>
    </location>
</feature>
<dbReference type="RefSeq" id="WP_345267140.1">
    <property type="nucleotide sequence ID" value="NZ_BAABIM010000003.1"/>
</dbReference>
<dbReference type="Proteomes" id="UP001500621">
    <property type="component" value="Unassembled WGS sequence"/>
</dbReference>
<feature type="signal peptide" evidence="2">
    <location>
        <begin position="1"/>
        <end position="26"/>
    </location>
</feature>
<evidence type="ECO:0000256" key="1">
    <source>
        <dbReference type="SAM" id="MobiDB-lite"/>
    </source>
</evidence>
<evidence type="ECO:0000313" key="3">
    <source>
        <dbReference type="EMBL" id="GAA4689546.1"/>
    </source>
</evidence>
<evidence type="ECO:0000313" key="4">
    <source>
        <dbReference type="Proteomes" id="UP001500621"/>
    </source>
</evidence>
<evidence type="ECO:0000256" key="2">
    <source>
        <dbReference type="SAM" id="SignalP"/>
    </source>
</evidence>
<accession>A0ABP8WJD9</accession>
<feature type="compositionally biased region" description="Low complexity" evidence="1">
    <location>
        <begin position="34"/>
        <end position="46"/>
    </location>
</feature>
<dbReference type="PROSITE" id="PS51257">
    <property type="entry name" value="PROKAR_LIPOPROTEIN"/>
    <property type="match status" value="1"/>
</dbReference>
<dbReference type="EMBL" id="BAABIM010000003">
    <property type="protein sequence ID" value="GAA4689546.1"/>
    <property type="molecule type" value="Genomic_DNA"/>
</dbReference>
<comment type="caution">
    <text evidence="3">The sequence shown here is derived from an EMBL/GenBank/DDBJ whole genome shotgun (WGS) entry which is preliminary data.</text>
</comment>
<feature type="compositionally biased region" description="Low complexity" evidence="1">
    <location>
        <begin position="54"/>
        <end position="75"/>
    </location>
</feature>
<reference evidence="4" key="1">
    <citation type="journal article" date="2019" name="Int. J. Syst. Evol. Microbiol.">
        <title>The Global Catalogue of Microorganisms (GCM) 10K type strain sequencing project: providing services to taxonomists for standard genome sequencing and annotation.</title>
        <authorList>
            <consortium name="The Broad Institute Genomics Platform"/>
            <consortium name="The Broad Institute Genome Sequencing Center for Infectious Disease"/>
            <person name="Wu L."/>
            <person name="Ma J."/>
        </authorList>
    </citation>
    <scope>NUCLEOTIDE SEQUENCE [LARGE SCALE GENOMIC DNA]</scope>
    <source>
        <strain evidence="4">JCM 18127</strain>
    </source>
</reference>
<keyword evidence="2" id="KW-0732">Signal</keyword>
<feature type="compositionally biased region" description="Low complexity" evidence="1">
    <location>
        <begin position="91"/>
        <end position="107"/>
    </location>
</feature>